<dbReference type="AlphaFoldDB" id="A0A0B4XRT5"/>
<dbReference type="OrthoDB" id="5753229at2"/>
<dbReference type="STRING" id="391936.S7S_15240"/>
<name>A0A0B4XRT5_9GAMM</name>
<dbReference type="KEGG" id="apac:S7S_15240"/>
<evidence type="ECO:0000313" key="3">
    <source>
        <dbReference type="Proteomes" id="UP000006764"/>
    </source>
</evidence>
<evidence type="ECO:0000256" key="1">
    <source>
        <dbReference type="SAM" id="SignalP"/>
    </source>
</evidence>
<sequence>MKRIKRVTALMLCLGGLVAASEAAANARDQAQRMHNRLTGTPATDALLTTMASLIDAGQTREAALLATEQDGFYNVVLKNFATPWTNRERDVFAPLNDYTATVIGLVRDDRDFREVLFADLVYTGDQGELSALGHNDIPAPSGTSNAHFEAMEAAHVPLQQVLTARAQSALYGLPADATAGIMTSRAAAKAFFYAGTNRAMLRFTLMNHLCHDLEQLKDATRPADRIRQDITRSPGGDSRIFLNNCIACHSGMDPMAGAFAYYNWSGPEGSPAGEILYNRDGQTDPATGTRVQAKYRINANNFIHGFETGDDTWLNYWRDGQNAVLGWDGSLPGHGQGAKSLGQELAHSEAFATCQAEKTFRTVCLRSPASTADLSQVEDMRAAFSANGHRLRDLFVDAAVYCMGD</sequence>
<reference evidence="2 3" key="1">
    <citation type="journal article" date="2012" name="J. Bacteriol.">
        <title>Genome sequence of an alkane-degrading bacterium, Alcanivorax pacificus type strain W11-5, isolated from deep sea sediment.</title>
        <authorList>
            <person name="Lai Q."/>
            <person name="Shao Z."/>
        </authorList>
    </citation>
    <scope>NUCLEOTIDE SEQUENCE [LARGE SCALE GENOMIC DNA]</scope>
    <source>
        <strain evidence="2 3">W11-5</strain>
    </source>
</reference>
<protein>
    <submittedName>
        <fullName evidence="2">Uncharacterized protein</fullName>
    </submittedName>
</protein>
<feature type="chain" id="PRO_5002111329" evidence="1">
    <location>
        <begin position="28"/>
        <end position="406"/>
    </location>
</feature>
<dbReference type="HOGENOM" id="CLU_675787_0_0_6"/>
<dbReference type="EMBL" id="CP004387">
    <property type="protein sequence ID" value="AJD49460.1"/>
    <property type="molecule type" value="Genomic_DNA"/>
</dbReference>
<accession>A0A0B4XRT5</accession>
<feature type="signal peptide" evidence="1">
    <location>
        <begin position="1"/>
        <end position="27"/>
    </location>
</feature>
<dbReference type="RefSeq" id="WP_008733576.1">
    <property type="nucleotide sequence ID" value="NZ_CP004387.1"/>
</dbReference>
<proteinExistence type="predicted"/>
<dbReference type="Proteomes" id="UP000006764">
    <property type="component" value="Chromosome"/>
</dbReference>
<keyword evidence="1" id="KW-0732">Signal</keyword>
<gene>
    <name evidence="2" type="ORF">S7S_15240</name>
</gene>
<evidence type="ECO:0000313" key="2">
    <source>
        <dbReference type="EMBL" id="AJD49460.1"/>
    </source>
</evidence>
<keyword evidence="3" id="KW-1185">Reference proteome</keyword>
<organism evidence="2 3">
    <name type="scientific">Isoalcanivorax pacificus W11-5</name>
    <dbReference type="NCBI Taxonomy" id="391936"/>
    <lineage>
        <taxon>Bacteria</taxon>
        <taxon>Pseudomonadati</taxon>
        <taxon>Pseudomonadota</taxon>
        <taxon>Gammaproteobacteria</taxon>
        <taxon>Oceanospirillales</taxon>
        <taxon>Alcanivoracaceae</taxon>
        <taxon>Isoalcanivorax</taxon>
    </lineage>
</organism>